<keyword evidence="5" id="KW-0732">Signal</keyword>
<dbReference type="RefSeq" id="WP_127739662.1">
    <property type="nucleotide sequence ID" value="NZ_CAJCKN010000047.1"/>
</dbReference>
<dbReference type="Proteomes" id="UP000288024">
    <property type="component" value="Unassembled WGS sequence"/>
</dbReference>
<evidence type="ECO:0000256" key="2">
    <source>
        <dbReference type="ARBA" id="ARBA00022670"/>
    </source>
</evidence>
<sequence>MKKAIIAGLASLSLFAGVLAPSPIDSGKVEAASSTSYKDKAVKEGKKVIGTKYKWGGTTKAGFDCSGFVNYAYKKAGKSLPRTTSELYKKGQKVSKSKLKKGDMVFFETYKKGASHVGIYIGDNKFIHADSTKGVTITSLNNSYWKSAYYSAKRI</sequence>
<evidence type="ECO:0000313" key="7">
    <source>
        <dbReference type="EMBL" id="RVT59882.1"/>
    </source>
</evidence>
<keyword evidence="3" id="KW-0378">Hydrolase</keyword>
<dbReference type="InterPro" id="IPR038765">
    <property type="entry name" value="Papain-like_cys_pep_sf"/>
</dbReference>
<gene>
    <name evidence="7" type="ORF">EM808_18360</name>
</gene>
<dbReference type="PANTHER" id="PTHR47053">
    <property type="entry name" value="MUREIN DD-ENDOPEPTIDASE MEPH-RELATED"/>
    <property type="match status" value="1"/>
</dbReference>
<evidence type="ECO:0000256" key="1">
    <source>
        <dbReference type="ARBA" id="ARBA00007074"/>
    </source>
</evidence>
<name>A0A3S2TSU8_9BACI</name>
<evidence type="ECO:0000313" key="8">
    <source>
        <dbReference type="Proteomes" id="UP000288024"/>
    </source>
</evidence>
<organism evidence="7 8">
    <name type="scientific">Niallia taxi</name>
    <dbReference type="NCBI Taxonomy" id="2499688"/>
    <lineage>
        <taxon>Bacteria</taxon>
        <taxon>Bacillati</taxon>
        <taxon>Bacillota</taxon>
        <taxon>Bacilli</taxon>
        <taxon>Bacillales</taxon>
        <taxon>Bacillaceae</taxon>
        <taxon>Niallia</taxon>
    </lineage>
</organism>
<dbReference type="GeneID" id="87618697"/>
<dbReference type="GO" id="GO:0008234">
    <property type="term" value="F:cysteine-type peptidase activity"/>
    <property type="evidence" value="ECO:0007669"/>
    <property type="project" value="UniProtKB-KW"/>
</dbReference>
<dbReference type="EMBL" id="RZTZ01000008">
    <property type="protein sequence ID" value="RVT59882.1"/>
    <property type="molecule type" value="Genomic_DNA"/>
</dbReference>
<evidence type="ECO:0000256" key="5">
    <source>
        <dbReference type="SAM" id="SignalP"/>
    </source>
</evidence>
<evidence type="ECO:0000256" key="4">
    <source>
        <dbReference type="ARBA" id="ARBA00022807"/>
    </source>
</evidence>
<feature type="chain" id="PRO_5039555109" evidence="5">
    <location>
        <begin position="21"/>
        <end position="155"/>
    </location>
</feature>
<reference evidence="7 8" key="1">
    <citation type="submission" date="2019-01" db="EMBL/GenBank/DDBJ databases">
        <title>Bacillus sp. M5HDSG1-1, whole genome shotgun sequence.</title>
        <authorList>
            <person name="Tuo L."/>
        </authorList>
    </citation>
    <scope>NUCLEOTIDE SEQUENCE [LARGE SCALE GENOMIC DNA]</scope>
    <source>
        <strain evidence="7 8">M5HDSG1-1</strain>
    </source>
</reference>
<dbReference type="AlphaFoldDB" id="A0A3S2TSU8"/>
<evidence type="ECO:0000259" key="6">
    <source>
        <dbReference type="PROSITE" id="PS51935"/>
    </source>
</evidence>
<accession>A0A3S2TSU8</accession>
<dbReference type="PROSITE" id="PS51935">
    <property type="entry name" value="NLPC_P60"/>
    <property type="match status" value="1"/>
</dbReference>
<protein>
    <submittedName>
        <fullName evidence="7">NlpC/P60 family protein</fullName>
    </submittedName>
</protein>
<proteinExistence type="inferred from homology"/>
<feature type="signal peptide" evidence="5">
    <location>
        <begin position="1"/>
        <end position="20"/>
    </location>
</feature>
<evidence type="ECO:0000256" key="3">
    <source>
        <dbReference type="ARBA" id="ARBA00022801"/>
    </source>
</evidence>
<dbReference type="Gene3D" id="3.90.1720.10">
    <property type="entry name" value="endopeptidase domain like (from Nostoc punctiforme)"/>
    <property type="match status" value="1"/>
</dbReference>
<keyword evidence="4" id="KW-0788">Thiol protease</keyword>
<comment type="similarity">
    <text evidence="1">Belongs to the peptidase C40 family.</text>
</comment>
<dbReference type="Pfam" id="PF00877">
    <property type="entry name" value="NLPC_P60"/>
    <property type="match status" value="1"/>
</dbReference>
<comment type="caution">
    <text evidence="7">The sequence shown here is derived from an EMBL/GenBank/DDBJ whole genome shotgun (WGS) entry which is preliminary data.</text>
</comment>
<keyword evidence="8" id="KW-1185">Reference proteome</keyword>
<keyword evidence="2" id="KW-0645">Protease</keyword>
<dbReference type="InterPro" id="IPR051202">
    <property type="entry name" value="Peptidase_C40"/>
</dbReference>
<dbReference type="GO" id="GO:0006508">
    <property type="term" value="P:proteolysis"/>
    <property type="evidence" value="ECO:0007669"/>
    <property type="project" value="UniProtKB-KW"/>
</dbReference>
<dbReference type="InterPro" id="IPR000064">
    <property type="entry name" value="NLP_P60_dom"/>
</dbReference>
<feature type="domain" description="NlpC/P60" evidence="6">
    <location>
        <begin position="35"/>
        <end position="155"/>
    </location>
</feature>
<dbReference type="SUPFAM" id="SSF54001">
    <property type="entry name" value="Cysteine proteinases"/>
    <property type="match status" value="1"/>
</dbReference>
<dbReference type="PANTHER" id="PTHR47053:SF1">
    <property type="entry name" value="MUREIN DD-ENDOPEPTIDASE MEPH-RELATED"/>
    <property type="match status" value="1"/>
</dbReference>